<dbReference type="InterPro" id="IPR032675">
    <property type="entry name" value="LRR_dom_sf"/>
</dbReference>
<gene>
    <name evidence="1" type="ORF">QJV27_07420</name>
</gene>
<dbReference type="SUPFAM" id="SSF52058">
    <property type="entry name" value="L domain-like"/>
    <property type="match status" value="1"/>
</dbReference>
<evidence type="ECO:0000313" key="2">
    <source>
        <dbReference type="Proteomes" id="UP001431634"/>
    </source>
</evidence>
<keyword evidence="2" id="KW-1185">Reference proteome</keyword>
<dbReference type="EMBL" id="JASBAO010000001">
    <property type="protein sequence ID" value="MDI2091198.1"/>
    <property type="molecule type" value="Genomic_DNA"/>
</dbReference>
<name>A0ABT6Q254_9PROT</name>
<reference evidence="1" key="1">
    <citation type="submission" date="2023-05" db="EMBL/GenBank/DDBJ databases">
        <title>Whole genome sequence of Commensalibacter sp.</title>
        <authorList>
            <person name="Charoenyingcharoen P."/>
            <person name="Yukphan P."/>
        </authorList>
    </citation>
    <scope>NUCLEOTIDE SEQUENCE</scope>
    <source>
        <strain evidence="1">TBRC 16381</strain>
    </source>
</reference>
<evidence type="ECO:0008006" key="3">
    <source>
        <dbReference type="Google" id="ProtNLM"/>
    </source>
</evidence>
<comment type="caution">
    <text evidence="1">The sequence shown here is derived from an EMBL/GenBank/DDBJ whole genome shotgun (WGS) entry which is preliminary data.</text>
</comment>
<dbReference type="Proteomes" id="UP001431634">
    <property type="component" value="Unassembled WGS sequence"/>
</dbReference>
<evidence type="ECO:0000313" key="1">
    <source>
        <dbReference type="EMBL" id="MDI2091198.1"/>
    </source>
</evidence>
<sequence length="368" mass="42280">MPEDFREYNLELTSGQIYQFKPEAGQGSCSIGNKNISKGKYDILLKEDAPINWDAFNGLFTPAAEDQSEEYPYGNFPRFFHYNGNDTGFIEWSKKRKIEEFNWRPYNDVSINFAKAQIANLSIYSAGNKIELHNADQICSLSLSGNIETIHIVNPEKIRSIDISSEANIIFNCDYLLPFKNLRCLNLNGNVSNLHVLKQLTHIESLGLRYMPDLSGMPSLTSWPKLSRFIAYVVEDKQGKLIQAELKQLLKENKLPKTENNFFSVSKLKSKLWFMGEANSFFASWSDKSEKKASKAYKLAVKVVSSVKTENEVKDVVFKFIKSINILPDIETTEREDVWDAIQQLVKACPFDISEEQIRKWFDEARDF</sequence>
<organism evidence="1 2">
    <name type="scientific">Commensalibacter oyaizuii</name>
    <dbReference type="NCBI Taxonomy" id="3043873"/>
    <lineage>
        <taxon>Bacteria</taxon>
        <taxon>Pseudomonadati</taxon>
        <taxon>Pseudomonadota</taxon>
        <taxon>Alphaproteobacteria</taxon>
        <taxon>Acetobacterales</taxon>
        <taxon>Acetobacteraceae</taxon>
    </lineage>
</organism>
<proteinExistence type="predicted"/>
<dbReference type="RefSeq" id="WP_281448294.1">
    <property type="nucleotide sequence ID" value="NZ_JASBAO010000001.1"/>
</dbReference>
<accession>A0ABT6Q254</accession>
<dbReference type="Gene3D" id="3.80.10.10">
    <property type="entry name" value="Ribonuclease Inhibitor"/>
    <property type="match status" value="1"/>
</dbReference>
<protein>
    <recommendedName>
        <fullName evidence="3">Leucine-rich repeat domain-containing protein</fullName>
    </recommendedName>
</protein>